<reference evidence="1" key="1">
    <citation type="submission" date="2021-06" db="EMBL/GenBank/DDBJ databases">
        <title>Thalassococcus sp. CAU 1522 isolated from sea sand, Republic of Korea.</title>
        <authorList>
            <person name="Kim W."/>
        </authorList>
    </citation>
    <scope>NUCLEOTIDE SEQUENCE</scope>
    <source>
        <strain evidence="1">CAU 1522</strain>
    </source>
</reference>
<dbReference type="EMBL" id="JAHRWL010000001">
    <property type="protein sequence ID" value="MBV2359204.1"/>
    <property type="molecule type" value="Genomic_DNA"/>
</dbReference>
<evidence type="ECO:0000313" key="1">
    <source>
        <dbReference type="EMBL" id="MBV2359204.1"/>
    </source>
</evidence>
<dbReference type="PANTHER" id="PTHR43611:SF3">
    <property type="entry name" value="FLAVIN MONONUCLEOTIDE HYDROLASE 1, CHLOROPLATIC"/>
    <property type="match status" value="1"/>
</dbReference>
<dbReference type="PANTHER" id="PTHR43611">
    <property type="entry name" value="ALPHA-D-GLUCOSE 1-PHOSPHATE PHOSPHATASE"/>
    <property type="match status" value="1"/>
</dbReference>
<dbReference type="CDD" id="cd02603">
    <property type="entry name" value="HAD_sEH-N_like"/>
    <property type="match status" value="1"/>
</dbReference>
<dbReference type="SFLD" id="SFLDS00003">
    <property type="entry name" value="Haloacid_Dehalogenase"/>
    <property type="match status" value="1"/>
</dbReference>
<dbReference type="Proteomes" id="UP001166293">
    <property type="component" value="Unassembled WGS sequence"/>
</dbReference>
<evidence type="ECO:0000313" key="2">
    <source>
        <dbReference type="Proteomes" id="UP001166293"/>
    </source>
</evidence>
<dbReference type="InterPro" id="IPR006439">
    <property type="entry name" value="HAD-SF_hydro_IA"/>
</dbReference>
<protein>
    <submittedName>
        <fullName evidence="1">HAD family phosphatase</fullName>
    </submittedName>
</protein>
<organism evidence="1 2">
    <name type="scientific">Thalassococcus arenae</name>
    <dbReference type="NCBI Taxonomy" id="2851652"/>
    <lineage>
        <taxon>Bacteria</taxon>
        <taxon>Pseudomonadati</taxon>
        <taxon>Pseudomonadota</taxon>
        <taxon>Alphaproteobacteria</taxon>
        <taxon>Rhodobacterales</taxon>
        <taxon>Roseobacteraceae</taxon>
        <taxon>Thalassococcus</taxon>
    </lineage>
</organism>
<comment type="caution">
    <text evidence="1">The sequence shown here is derived from an EMBL/GenBank/DDBJ whole genome shotgun (WGS) entry which is preliminary data.</text>
</comment>
<dbReference type="NCBIfam" id="TIGR01509">
    <property type="entry name" value="HAD-SF-IA-v3"/>
    <property type="match status" value="1"/>
</dbReference>
<proteinExistence type="predicted"/>
<dbReference type="RefSeq" id="WP_217777028.1">
    <property type="nucleotide sequence ID" value="NZ_JAHRWL010000001.1"/>
</dbReference>
<dbReference type="Pfam" id="PF00702">
    <property type="entry name" value="Hydrolase"/>
    <property type="match status" value="1"/>
</dbReference>
<keyword evidence="2" id="KW-1185">Reference proteome</keyword>
<accession>A0ABS6N5C0</accession>
<name>A0ABS6N5C0_9RHOB</name>
<dbReference type="SFLD" id="SFLDG01129">
    <property type="entry name" value="C1.5:_HAD__Beta-PGM__Phosphata"/>
    <property type="match status" value="1"/>
</dbReference>
<sequence length="206" mass="23377">MTVKAVVFDIGNVLIEWQPERYYDRVIGVERRRAMFAEVDLHGMNDQVDRGGDFRGTIYDCAERYPQWRDEIRMWHDHWLELAAPAIPHSVRLLSALRARGVAVFSLTNFGIGTWEIAVPAYPFLGTFDRPYVSGHMGVTKPDPRIYAMVEEDCLVAPGDLLFTDDRAENIQAAAARGWRTHLFDGPQGWADRLVAEGLLTTREAA</sequence>
<gene>
    <name evidence="1" type="ORF">KUH32_05435</name>
</gene>